<dbReference type="Gene3D" id="2.40.160.60">
    <property type="entry name" value="Outer membrane protein transport protein (OMPP1/FadL/TodX)"/>
    <property type="match status" value="1"/>
</dbReference>
<dbReference type="EMBL" id="UINC01049091">
    <property type="protein sequence ID" value="SVB60439.1"/>
    <property type="molecule type" value="Genomic_DNA"/>
</dbReference>
<evidence type="ECO:0008006" key="2">
    <source>
        <dbReference type="Google" id="ProtNLM"/>
    </source>
</evidence>
<accession>A0A382FCR4</accession>
<proteinExistence type="predicted"/>
<gene>
    <name evidence="1" type="ORF">METZ01_LOCUS213293</name>
</gene>
<dbReference type="SUPFAM" id="SSF56935">
    <property type="entry name" value="Porins"/>
    <property type="match status" value="1"/>
</dbReference>
<evidence type="ECO:0000313" key="1">
    <source>
        <dbReference type="EMBL" id="SVB60439.1"/>
    </source>
</evidence>
<protein>
    <recommendedName>
        <fullName evidence="2">PorV/PorQ family protein</fullName>
    </recommendedName>
</protein>
<dbReference type="AlphaFoldDB" id="A0A382FCR4"/>
<name>A0A382FCR4_9ZZZZ</name>
<reference evidence="1" key="1">
    <citation type="submission" date="2018-05" db="EMBL/GenBank/DDBJ databases">
        <authorList>
            <person name="Lanie J.A."/>
            <person name="Ng W.-L."/>
            <person name="Kazmierczak K.M."/>
            <person name="Andrzejewski T.M."/>
            <person name="Davidsen T.M."/>
            <person name="Wayne K.J."/>
            <person name="Tettelin H."/>
            <person name="Glass J.I."/>
            <person name="Rusch D."/>
            <person name="Podicherti R."/>
            <person name="Tsui H.-C.T."/>
            <person name="Winkler M.E."/>
        </authorList>
    </citation>
    <scope>NUCLEOTIDE SEQUENCE</scope>
</reference>
<organism evidence="1">
    <name type="scientific">marine metagenome</name>
    <dbReference type="NCBI Taxonomy" id="408172"/>
    <lineage>
        <taxon>unclassified sequences</taxon>
        <taxon>metagenomes</taxon>
        <taxon>ecological metagenomes</taxon>
    </lineage>
</organism>
<sequence length="313" mass="34578">MPQCIVNINHVKFVFLLGIILPNFAVAAFPDLGVGVRPLGMGGAYIAVSDDSNAAFWNAAGLTQIQGSEFTASYSTLYAGLNAKLFNQDIDQLGYHFVSYAQPIGSPSNVVATSFLFFDSAFYQEQTYLFSFAKQIWPAVRGGMNAKYLRTNVTETPYITADPFLAEIDLTQSATTIDLSLFYAYSDHISLGITGHNLLPADIGVLETMHLPIKVGFGAAHKTQKYTQAIDFIWRQGRINGQPIRAIRFGLERWFLNRQIGVRTGYNVDSATVGASVAYGETYQIQLDYAFIYPISSITDTMGSHRFGFSVRF</sequence>